<dbReference type="KEGG" id="lua:D4A81_09995"/>
<accession>A0A385Q1I2</accession>
<evidence type="ECO:0000313" key="1">
    <source>
        <dbReference type="EMBL" id="AYB00239.1"/>
    </source>
</evidence>
<dbReference type="RefSeq" id="WP_111524772.1">
    <property type="nucleotide sequence ID" value="NZ_QKZH01000011.1"/>
</dbReference>
<dbReference type="OrthoDB" id="9917462at2"/>
<evidence type="ECO:0000313" key="2">
    <source>
        <dbReference type="Proteomes" id="UP000265562"/>
    </source>
</evidence>
<proteinExistence type="predicted"/>
<keyword evidence="2" id="KW-1185">Reference proteome</keyword>
<gene>
    <name evidence="1" type="ORF">D4A81_09995</name>
</gene>
<reference evidence="1 2" key="1">
    <citation type="submission" date="2018-09" db="EMBL/GenBank/DDBJ databases">
        <title>Genome sequencing of Lachnoanaerobaculum umeaense DSM 23576.</title>
        <authorList>
            <person name="Kook J.-K."/>
            <person name="Park S.-N."/>
            <person name="Lim Y.K."/>
        </authorList>
    </citation>
    <scope>NUCLEOTIDE SEQUENCE [LARGE SCALE GENOMIC DNA]</scope>
    <source>
        <strain evidence="2">DSM 23576 \ CCUG 58757</strain>
    </source>
</reference>
<dbReference type="EMBL" id="CP032364">
    <property type="protein sequence ID" value="AYB00239.1"/>
    <property type="molecule type" value="Genomic_DNA"/>
</dbReference>
<protein>
    <submittedName>
        <fullName evidence="1">Uncharacterized protein</fullName>
    </submittedName>
</protein>
<dbReference type="Proteomes" id="UP000265562">
    <property type="component" value="Chromosome"/>
</dbReference>
<organism evidence="1 2">
    <name type="scientific">Lachnoanaerobaculum umeaense</name>
    <dbReference type="NCBI Taxonomy" id="617123"/>
    <lineage>
        <taxon>Bacteria</taxon>
        <taxon>Bacillati</taxon>
        <taxon>Bacillota</taxon>
        <taxon>Clostridia</taxon>
        <taxon>Lachnospirales</taxon>
        <taxon>Lachnospiraceae</taxon>
        <taxon>Lachnoanaerobaculum</taxon>
    </lineage>
</organism>
<name>A0A385Q1I2_9FIRM</name>
<sequence length="127" mass="15195">MRREMVIQRLWTEEELEILADMRRQRIVVSKIGERLNRSTASVRLKLSTMGEDLWDRSRWSRYISKRTRNYWTYEELYDAKLILECGGTFAEAAKKTSHNSGSLRSKISMMGSDFWEERNWEMYTVG</sequence>
<dbReference type="AlphaFoldDB" id="A0A385Q1I2"/>